<dbReference type="Proteomes" id="UP001501079">
    <property type="component" value="Unassembled WGS sequence"/>
</dbReference>
<accession>A0ABP7ZSZ5</accession>
<gene>
    <name evidence="1" type="ORF">GCM10022287_06560</name>
</gene>
<comment type="caution">
    <text evidence="1">The sequence shown here is derived from an EMBL/GenBank/DDBJ whole genome shotgun (WGS) entry which is preliminary data.</text>
</comment>
<dbReference type="Gene3D" id="3.40.50.300">
    <property type="entry name" value="P-loop containing nucleotide triphosphate hydrolases"/>
    <property type="match status" value="2"/>
</dbReference>
<protein>
    <submittedName>
        <fullName evidence="1">Nucleoside/nucleotide kinase family protein</fullName>
    </submittedName>
</protein>
<dbReference type="NCBIfam" id="NF006743">
    <property type="entry name" value="PRK09270.1-2"/>
    <property type="match status" value="1"/>
</dbReference>
<dbReference type="EMBL" id="BAABBW010000001">
    <property type="protein sequence ID" value="GAA4169731.1"/>
    <property type="molecule type" value="Genomic_DNA"/>
</dbReference>
<dbReference type="GO" id="GO:0016301">
    <property type="term" value="F:kinase activity"/>
    <property type="evidence" value="ECO:0007669"/>
    <property type="project" value="UniProtKB-KW"/>
</dbReference>
<proteinExistence type="predicted"/>
<evidence type="ECO:0000313" key="1">
    <source>
        <dbReference type="EMBL" id="GAA4169731.1"/>
    </source>
</evidence>
<organism evidence="1 2">
    <name type="scientific">Gryllotalpicola koreensis</name>
    <dbReference type="NCBI Taxonomy" id="993086"/>
    <lineage>
        <taxon>Bacteria</taxon>
        <taxon>Bacillati</taxon>
        <taxon>Actinomycetota</taxon>
        <taxon>Actinomycetes</taxon>
        <taxon>Micrococcales</taxon>
        <taxon>Microbacteriaceae</taxon>
        <taxon>Gryllotalpicola</taxon>
    </lineage>
</organism>
<keyword evidence="1" id="KW-0418">Kinase</keyword>
<name>A0ABP7ZSZ5_9MICO</name>
<keyword evidence="2" id="KW-1185">Reference proteome</keyword>
<dbReference type="InterPro" id="IPR027417">
    <property type="entry name" value="P-loop_NTPase"/>
</dbReference>
<dbReference type="PANTHER" id="PTHR10285">
    <property type="entry name" value="URIDINE KINASE"/>
    <property type="match status" value="1"/>
</dbReference>
<dbReference type="SUPFAM" id="SSF52540">
    <property type="entry name" value="P-loop containing nucleoside triphosphate hydrolases"/>
    <property type="match status" value="1"/>
</dbReference>
<dbReference type="RefSeq" id="WP_344751842.1">
    <property type="nucleotide sequence ID" value="NZ_BAABBW010000001.1"/>
</dbReference>
<reference evidence="2" key="1">
    <citation type="journal article" date="2019" name="Int. J. Syst. Evol. Microbiol.">
        <title>The Global Catalogue of Microorganisms (GCM) 10K type strain sequencing project: providing services to taxonomists for standard genome sequencing and annotation.</title>
        <authorList>
            <consortium name="The Broad Institute Genomics Platform"/>
            <consortium name="The Broad Institute Genome Sequencing Center for Infectious Disease"/>
            <person name="Wu L."/>
            <person name="Ma J."/>
        </authorList>
    </citation>
    <scope>NUCLEOTIDE SEQUENCE [LARGE SCALE GENOMIC DNA]</scope>
    <source>
        <strain evidence="2">JCM 17591</strain>
    </source>
</reference>
<keyword evidence="1" id="KW-0808">Transferase</keyword>
<sequence>MSDGAAIDELVARIRALAAERPRVLIGIAGAPGAGKSTLALALAEGLGERGLGGLGGFGADEVAIVPMDGFHLADVTLERQGSLARKGALDTFDGDGYVAALRRLREPGPRPVYLPGFERELEQPIAAAVAVGPGVRVVLTEGNYLLVGDEPWREVAGLLDECWYVEADDELRRERLVDRHVRFSKSLEHARRWVAEVDERNAGLVRATRGRADLVVVGL</sequence>
<evidence type="ECO:0000313" key="2">
    <source>
        <dbReference type="Proteomes" id="UP001501079"/>
    </source>
</evidence>